<dbReference type="InterPro" id="IPR013766">
    <property type="entry name" value="Thioredoxin_domain"/>
</dbReference>
<dbReference type="InterPro" id="IPR012336">
    <property type="entry name" value="Thioredoxin-like_fold"/>
</dbReference>
<dbReference type="Pfam" id="PF01535">
    <property type="entry name" value="PPR"/>
    <property type="match status" value="4"/>
</dbReference>
<dbReference type="InterPro" id="IPR006439">
    <property type="entry name" value="HAD-SF_hydro_IA"/>
</dbReference>
<dbReference type="CDD" id="cd14951">
    <property type="entry name" value="NHL-2_like"/>
    <property type="match status" value="1"/>
</dbReference>
<dbReference type="FunFam" id="1.25.40.10:FF:000184">
    <property type="entry name" value="Pentatricopeptide repeat-containing protein, chloroplastic"/>
    <property type="match status" value="1"/>
</dbReference>
<evidence type="ECO:0000256" key="3">
    <source>
        <dbReference type="PROSITE-ProRule" id="PRU00504"/>
    </source>
</evidence>
<dbReference type="Gene3D" id="3.40.30.10">
    <property type="entry name" value="Glutaredoxin"/>
    <property type="match status" value="1"/>
</dbReference>
<evidence type="ECO:0000256" key="1">
    <source>
        <dbReference type="ARBA" id="ARBA00006643"/>
    </source>
</evidence>
<dbReference type="Pfam" id="PF13041">
    <property type="entry name" value="PPR_2"/>
    <property type="match status" value="2"/>
</dbReference>
<feature type="repeat" description="PPR" evidence="4">
    <location>
        <begin position="367"/>
        <end position="401"/>
    </location>
</feature>
<name>A0A803PW83_CANSA</name>
<comment type="similarity">
    <text evidence="1">Belongs to the PPR family. PCMP-H subfamily.</text>
</comment>
<sequence length="1773" mass="195392">MSLSTITAITTTTNLPYQFKPEGFSTETSTPTSHLSQKTILSILNTKCINSLHHLRQAHALVLKSGHFQDHYVAGTLVKCYVNPYFKNLDIALKVFDQVPKPNVFLWNILIKGCLQNNEPLLVVLLYCQMVAANCRPNKFTFPAVFKACNLVQAAKEGVQVHAHVVKHQFSSDGHVKSAGIQMYASFGYVDEARRMLHEAGDSDVICWNAMIDGCLKFGNVEAAKEAFEAMPRRNVGSWNAMISGFARCGMVDAAREFFDGMSERDEISWTAIIDGYVKEGYFKEALEVFYLMQREEIKPGKFMLSSGLAACANVGAFDQGRWIHAYVERNSIRLDAVLGTALLDMYAKCGRLDLAWDVFEKMKHKETFTWNAMIGGLAMHGRADDAFELFSKMQWKKFKPDKITLVNILNTCAHAGLVDKGIRIFSSMNRLYGFEPEVEHYGCIVDLLGRAGLLADAEDLISSMPMRPNAAVFGALLGACKIHGDVELGERIGKMLLELEPHNSGRYALLSNIYAKAGKWKDVENVRKLMKQRGIKTIPGISMIDLDGTVHEFKMGDGSHPQMKDIYLMLEKIIEKLQIEGYSPNTTQVLFDISEEEKETELQYHSEKLAMAFGLLNTTPGTTIRIVKNLRVCEDCHSATKLISQIYNRDIVVRDRVRYHHFRNGKCSWHIGPDGIKYNRVHFPATHTKLTMASKLVAPPSYLSRSTKLFSFSSTSKGPKLVSFPTYWRSKRSSCSRRMAAKSCLKVEEKSSQNSARSEWGKVSAVLFDMDGVLCNSEDLSRRTGVDVFAEMGVKVTVEDFVPFMGTGEANFLGGVASVKGVKGFDPEAAKKRFFEIYLEKYAKPNSGIGFPGALELITQCKSKGLKVAVASSADRIKVDANLEAAALPLSLFDAIVSADAFENLKPAPDIFLAASKILSVPTSECIVIEDALAGVQAAKAAGMRCIAVKTTLAEETLKTAGPSLIRNEIGNVSLDDILSGGSDDYNETMQESQVLQTPSQNSSGLVKEKIENGPIQQEKSDNGDSLNGGLQGSRRDIIRYGSLGISLFCLAFAISNWKAMQYASPKAIWNALFGATQPSFGQNEGKSRTKRIQQLVKYVADLETSGTAPMVPEFPPRLDWLNTAPLKFSQELKGKVVVLDFWTYCCINCIHVLPDLEFLENKYKDMPFTVVGVHSAKFDNEKDLEAIRNAVLRYGINHPVVNDGEMRLWRELGVSSWPTFAVVGPDGKLIAQLSGEGRRKDLDDIVEAALQYYGGKKILNSTPLPLSLEKDNDPRLLTSPLKFPGKLAIDVLNNRLFISDSNHNRIVVTDLRGNFIVQIGSTGEEGLRDGTFDDAVFNRPQGLAYNPKKNLLYVADTENHALREIDFVNETVRTLAGNGTKGSDYKGGGNGSTQLLNSPWDVCFEPVNEKVYIAMAGQHQIWVHNTLDGSTKTFSGDGYERNLNGPSSTTTSFAQPSGISLSNDFSEAYIADSESSSIRALDLKTGGSKLLAGGDPFFSDNLFKFGDHDGVGAEVLLQHPLGVICAKDGQIYIADSYNHKIKKLDLASKRVTTIAGTGKAGFKDGTALEAQLSEPSGIIEVENGRLLIADTNNSIIRYLDLNKEVPELLTLELKGVQPPNKKSKLPKRLRRRAPSDAQIIKVDGSSSSEGNLLIKISLPEEYHFSKEARSKFSVDVEPENALTIDPLDGYLSPEGSATIHFKRSSSSASMGKINCKVYYCKEDEVCLYQSLSFEVPFLEKVGESSTAEIILPFLVKPKTSASSLQLPAVAP</sequence>
<dbReference type="FunFam" id="2.120.10.30:FF:000123">
    <property type="entry name" value="Chloroplast protein HCF243"/>
    <property type="match status" value="1"/>
</dbReference>
<dbReference type="InterPro" id="IPR011990">
    <property type="entry name" value="TPR-like_helical_dom_sf"/>
</dbReference>
<reference evidence="6" key="2">
    <citation type="submission" date="2021-03" db="UniProtKB">
        <authorList>
            <consortium name="EnsemblPlants"/>
        </authorList>
    </citation>
    <scope>IDENTIFICATION</scope>
</reference>
<dbReference type="Pfam" id="PF14432">
    <property type="entry name" value="DYW_deaminase"/>
    <property type="match status" value="1"/>
</dbReference>
<dbReference type="PROSITE" id="PS51375">
    <property type="entry name" value="PPR"/>
    <property type="match status" value="6"/>
</dbReference>
<dbReference type="InterPro" id="IPR023198">
    <property type="entry name" value="PGP-like_dom2"/>
</dbReference>
<dbReference type="PANTHER" id="PTHR46388">
    <property type="entry name" value="NHL REPEAT-CONTAINING PROTEIN 2"/>
    <property type="match status" value="1"/>
</dbReference>
<feature type="domain" description="Thioredoxin" evidence="5">
    <location>
        <begin position="1104"/>
        <end position="1253"/>
    </location>
</feature>
<dbReference type="Proteomes" id="UP000596661">
    <property type="component" value="Chromosome 6"/>
</dbReference>
<feature type="repeat" description="PPR" evidence="4">
    <location>
        <begin position="336"/>
        <end position="366"/>
    </location>
</feature>
<dbReference type="SFLD" id="SFLDG01135">
    <property type="entry name" value="C1.5.6:_HAD__Beta-PGM__Phospha"/>
    <property type="match status" value="1"/>
</dbReference>
<protein>
    <recommendedName>
        <fullName evidence="5">Thioredoxin domain-containing protein</fullName>
    </recommendedName>
</protein>
<evidence type="ECO:0000313" key="6">
    <source>
        <dbReference type="EnsemblPlants" id="cds.evm.model.06.1862"/>
    </source>
</evidence>
<feature type="repeat" description="NHL" evidence="3">
    <location>
        <begin position="1519"/>
        <end position="1549"/>
    </location>
</feature>
<feature type="repeat" description="PPR" evidence="4">
    <location>
        <begin position="504"/>
        <end position="538"/>
    </location>
</feature>
<dbReference type="SUPFAM" id="SSF101898">
    <property type="entry name" value="NHL repeat"/>
    <property type="match status" value="1"/>
</dbReference>
<dbReference type="PRINTS" id="PR00413">
    <property type="entry name" value="HADHALOGNASE"/>
</dbReference>
<dbReference type="InterPro" id="IPR023214">
    <property type="entry name" value="HAD_sf"/>
</dbReference>
<dbReference type="InterPro" id="IPR032867">
    <property type="entry name" value="DYW_dom"/>
</dbReference>
<dbReference type="Pfam" id="PF13905">
    <property type="entry name" value="Thioredoxin_8"/>
    <property type="match status" value="1"/>
</dbReference>
<feature type="repeat" description="PPR" evidence="4">
    <location>
        <begin position="103"/>
        <end position="137"/>
    </location>
</feature>
<dbReference type="InterPro" id="IPR041492">
    <property type="entry name" value="HAD_2"/>
</dbReference>
<accession>A0A803PW83</accession>
<organism evidence="6 7">
    <name type="scientific">Cannabis sativa</name>
    <name type="common">Hemp</name>
    <name type="synonym">Marijuana</name>
    <dbReference type="NCBI Taxonomy" id="3483"/>
    <lineage>
        <taxon>Eukaryota</taxon>
        <taxon>Viridiplantae</taxon>
        <taxon>Streptophyta</taxon>
        <taxon>Embryophyta</taxon>
        <taxon>Tracheophyta</taxon>
        <taxon>Spermatophyta</taxon>
        <taxon>Magnoliopsida</taxon>
        <taxon>eudicotyledons</taxon>
        <taxon>Gunneridae</taxon>
        <taxon>Pentapetalae</taxon>
        <taxon>rosids</taxon>
        <taxon>fabids</taxon>
        <taxon>Rosales</taxon>
        <taxon>Cannabaceae</taxon>
        <taxon>Cannabis</taxon>
    </lineage>
</organism>
<evidence type="ECO:0000313" key="7">
    <source>
        <dbReference type="Proteomes" id="UP000596661"/>
    </source>
</evidence>
<dbReference type="Gene3D" id="2.120.10.30">
    <property type="entry name" value="TolB, C-terminal domain"/>
    <property type="match status" value="2"/>
</dbReference>
<dbReference type="Pfam" id="PF20431">
    <property type="entry name" value="E_motif"/>
    <property type="match status" value="1"/>
</dbReference>
<dbReference type="InterPro" id="IPR002885">
    <property type="entry name" value="PPR_rpt"/>
</dbReference>
<dbReference type="Pfam" id="PF01436">
    <property type="entry name" value="NHL"/>
    <property type="match status" value="1"/>
</dbReference>
<feature type="repeat" description="PPR" evidence="4">
    <location>
        <begin position="266"/>
        <end position="300"/>
    </location>
</feature>
<dbReference type="FunFam" id="2.120.10.30:FF:000081">
    <property type="entry name" value="NHL repeat-containing protein 2"/>
    <property type="match status" value="1"/>
</dbReference>
<dbReference type="SUPFAM" id="SSF56784">
    <property type="entry name" value="HAD-like"/>
    <property type="match status" value="1"/>
</dbReference>
<dbReference type="FunFam" id="1.25.40.10:FF:000333">
    <property type="entry name" value="Pentatricopeptide repeat-containing protein"/>
    <property type="match status" value="1"/>
</dbReference>
<feature type="repeat" description="PPR" evidence="4">
    <location>
        <begin position="204"/>
        <end position="238"/>
    </location>
</feature>
<dbReference type="SFLD" id="SFLDS00003">
    <property type="entry name" value="Haloacid_Dehalogenase"/>
    <property type="match status" value="1"/>
</dbReference>
<dbReference type="Pfam" id="PF13419">
    <property type="entry name" value="HAD_2"/>
    <property type="match status" value="1"/>
</dbReference>
<dbReference type="EMBL" id="UZAU01000619">
    <property type="status" value="NOT_ANNOTATED_CDS"/>
    <property type="molecule type" value="Genomic_DNA"/>
</dbReference>
<dbReference type="Gene3D" id="1.25.40.10">
    <property type="entry name" value="Tetratricopeptide repeat domain"/>
    <property type="match status" value="4"/>
</dbReference>
<keyword evidence="2" id="KW-0677">Repeat</keyword>
<dbReference type="GO" id="GO:0006950">
    <property type="term" value="P:response to stress"/>
    <property type="evidence" value="ECO:0007669"/>
    <property type="project" value="UniProtKB-ARBA"/>
</dbReference>
<dbReference type="InterPro" id="IPR046848">
    <property type="entry name" value="E_motif"/>
</dbReference>
<dbReference type="NCBIfam" id="TIGR00756">
    <property type="entry name" value="PPR"/>
    <property type="match status" value="6"/>
</dbReference>
<dbReference type="CDD" id="cd07505">
    <property type="entry name" value="HAD_BPGM-like"/>
    <property type="match status" value="1"/>
</dbReference>
<dbReference type="PANTHER" id="PTHR46388:SF2">
    <property type="entry name" value="NHL REPEAT-CONTAINING PROTEIN 2"/>
    <property type="match status" value="1"/>
</dbReference>
<dbReference type="PROSITE" id="PS51352">
    <property type="entry name" value="THIOREDOXIN_2"/>
    <property type="match status" value="1"/>
</dbReference>
<dbReference type="SFLD" id="SFLDG01129">
    <property type="entry name" value="C1.5:_HAD__Beta-PGM__Phosphata"/>
    <property type="match status" value="1"/>
</dbReference>
<dbReference type="NCBIfam" id="TIGR01509">
    <property type="entry name" value="HAD-SF-IA-v3"/>
    <property type="match status" value="1"/>
</dbReference>
<dbReference type="Gene3D" id="1.10.150.240">
    <property type="entry name" value="Putative phosphatase, domain 2"/>
    <property type="match status" value="1"/>
</dbReference>
<proteinExistence type="inferred from homology"/>
<dbReference type="FunFam" id="3.40.30.10:FF:000320">
    <property type="entry name" value="NHL repeat-containing protein 2"/>
    <property type="match status" value="1"/>
</dbReference>
<dbReference type="InterPro" id="IPR036412">
    <property type="entry name" value="HAD-like_sf"/>
</dbReference>
<dbReference type="GO" id="GO:0008270">
    <property type="term" value="F:zinc ion binding"/>
    <property type="evidence" value="ECO:0007669"/>
    <property type="project" value="InterPro"/>
</dbReference>
<reference evidence="6" key="1">
    <citation type="submission" date="2018-11" db="EMBL/GenBank/DDBJ databases">
        <authorList>
            <person name="Grassa J C."/>
        </authorList>
    </citation>
    <scope>NUCLEOTIDE SEQUENCE [LARGE SCALE GENOMIC DNA]</scope>
</reference>
<dbReference type="InterPro" id="IPR001258">
    <property type="entry name" value="NHL_repeat"/>
</dbReference>
<evidence type="ECO:0000256" key="4">
    <source>
        <dbReference type="PROSITE-ProRule" id="PRU00708"/>
    </source>
</evidence>
<dbReference type="SUPFAM" id="SSF52833">
    <property type="entry name" value="Thioredoxin-like"/>
    <property type="match status" value="1"/>
</dbReference>
<dbReference type="Gene3D" id="3.40.50.1000">
    <property type="entry name" value="HAD superfamily/HAD-like"/>
    <property type="match status" value="1"/>
</dbReference>
<dbReference type="PROSITE" id="PS51125">
    <property type="entry name" value="NHL"/>
    <property type="match status" value="1"/>
</dbReference>
<evidence type="ECO:0000259" key="5">
    <source>
        <dbReference type="PROSITE" id="PS51352"/>
    </source>
</evidence>
<keyword evidence="7" id="KW-1185">Reference proteome</keyword>
<dbReference type="InterPro" id="IPR011042">
    <property type="entry name" value="6-blade_b-propeller_TolB-like"/>
</dbReference>
<dbReference type="EnsemblPlants" id="evm.model.06.1862">
    <property type="protein sequence ID" value="cds.evm.model.06.1862"/>
    <property type="gene ID" value="evm.TU.06.1862"/>
</dbReference>
<evidence type="ECO:0000256" key="2">
    <source>
        <dbReference type="ARBA" id="ARBA00022737"/>
    </source>
</evidence>
<dbReference type="InterPro" id="IPR036249">
    <property type="entry name" value="Thioredoxin-like_sf"/>
</dbReference>
<dbReference type="Gramene" id="evm.model.06.1862">
    <property type="protein sequence ID" value="cds.evm.model.06.1862"/>
    <property type="gene ID" value="evm.TU.06.1862"/>
</dbReference>
<dbReference type="InterPro" id="IPR045302">
    <property type="entry name" value="NHL2_NHL_rpt_dom"/>
</dbReference>